<name>X6N673_RETFI</name>
<keyword evidence="11" id="KW-1185">Reference proteome</keyword>
<proteinExistence type="predicted"/>
<protein>
    <recommendedName>
        <fullName evidence="9">ABC3 transporter permease C-terminal domain-containing protein</fullName>
    </recommendedName>
</protein>
<evidence type="ECO:0000256" key="3">
    <source>
        <dbReference type="ARBA" id="ARBA00022692"/>
    </source>
</evidence>
<organism evidence="10 11">
    <name type="scientific">Reticulomyxa filosa</name>
    <dbReference type="NCBI Taxonomy" id="46433"/>
    <lineage>
        <taxon>Eukaryota</taxon>
        <taxon>Sar</taxon>
        <taxon>Rhizaria</taxon>
        <taxon>Retaria</taxon>
        <taxon>Foraminifera</taxon>
        <taxon>Monothalamids</taxon>
        <taxon>Reticulomyxidae</taxon>
        <taxon>Reticulomyxa</taxon>
    </lineage>
</organism>
<evidence type="ECO:0000256" key="2">
    <source>
        <dbReference type="ARBA" id="ARBA00022475"/>
    </source>
</evidence>
<dbReference type="Gene3D" id="2.60.120.740">
    <property type="match status" value="1"/>
</dbReference>
<evidence type="ECO:0000256" key="5">
    <source>
        <dbReference type="ARBA" id="ARBA00023136"/>
    </source>
</evidence>
<keyword evidence="4 8" id="KW-1133">Transmembrane helix</keyword>
<feature type="region of interest" description="Disordered" evidence="7">
    <location>
        <begin position="38"/>
        <end position="66"/>
    </location>
</feature>
<dbReference type="EMBL" id="ASPP01011294">
    <property type="protein sequence ID" value="ETO21785.1"/>
    <property type="molecule type" value="Genomic_DNA"/>
</dbReference>
<dbReference type="PANTHER" id="PTHR32522:SF5">
    <property type="entry name" value="ABC3 TRANSPORTER PERMEASE PROTEIN DOMAIN-CONTAINING PROTEIN"/>
    <property type="match status" value="1"/>
</dbReference>
<accession>X6N673</accession>
<evidence type="ECO:0000256" key="6">
    <source>
        <dbReference type="ARBA" id="ARBA00023157"/>
    </source>
</evidence>
<reference evidence="10 11" key="1">
    <citation type="journal article" date="2013" name="Curr. Biol.">
        <title>The Genome of the Foraminiferan Reticulomyxa filosa.</title>
        <authorList>
            <person name="Glockner G."/>
            <person name="Hulsmann N."/>
            <person name="Schleicher M."/>
            <person name="Noegel A.A."/>
            <person name="Eichinger L."/>
            <person name="Gallinger C."/>
            <person name="Pawlowski J."/>
            <person name="Sierra R."/>
            <person name="Euteneuer U."/>
            <person name="Pillet L."/>
            <person name="Moustafa A."/>
            <person name="Platzer M."/>
            <person name="Groth M."/>
            <person name="Szafranski K."/>
            <person name="Schliwa M."/>
        </authorList>
    </citation>
    <scope>NUCLEOTIDE SEQUENCE [LARGE SCALE GENOMIC DNA]</scope>
</reference>
<keyword evidence="2" id="KW-1003">Cell membrane</keyword>
<dbReference type="InterPro" id="IPR043159">
    <property type="entry name" value="Lectin_gal-bd_sf"/>
</dbReference>
<dbReference type="InterPro" id="IPR003838">
    <property type="entry name" value="ABC3_permease_C"/>
</dbReference>
<sequence length="711" mass="80781">MQALKFESKQQAIGQWIRISFMEMLQLLISQMQVSNSNGNGDGFQSTQSSNDDPARSTDTSNGQSSSSDMLVIGMIHMLAAINGLNLYPGFVYQPNVTSPPMNVNCYDGDGVAYQGDTSHSMSGDVCLSWEVEVPCHWSMPCKSDKTPKICKETFFSDFFFFLYTLRSFGTDHKYNRTYAQLQHADYTQCNDVSLEILHSENRSEATVANGQLELTCPYQRFILSIEYAKLGNIVGSCQNSFSSGDFKNLECYIDVKTAIESHCLGKQRCAFNVSDIINVTILNKCIDSNQYDYVRLVIRSICDEIHSEVVFYSFLIPKKKKKKKKDNPDLELFINGTEVNETVKAIEETPSLLWRWNISKSQVMETLRRLKTGSYTMNEIRWSIVLAIVNENSNNNNIRNNGPAQWQDFRIRDVIDDSNGKWPLQLGGVVMLESQWLQNYVTSQIATNIRQTMQTVSAVDYFLTHANFSAIMTDPLQLIFLGIETTSWLKKDIVNNSEHYNYASDQLRNKFKVNDFSQMTVINHKKRLDIYKQSDYNEMKRSILEFGRSVMLRLSNRWYGDTVYAPLLIAMQMFVFIRLVLQSSLDTIAGVIVILSSVVIYSLLLSDVEVHTCELGVLRCLGMRKTTLLHLLSAKSLLFSVIGIVIGLPLANACYALVAWKIAQFANLDRSETDRLLLLDSHGVTIAVAFEKFSWVKGNNALTKKKKNYK</sequence>
<dbReference type="Proteomes" id="UP000023152">
    <property type="component" value="Unassembled WGS sequence"/>
</dbReference>
<evidence type="ECO:0000256" key="8">
    <source>
        <dbReference type="SAM" id="Phobius"/>
    </source>
</evidence>
<dbReference type="AlphaFoldDB" id="X6N673"/>
<dbReference type="SUPFAM" id="SSF57440">
    <property type="entry name" value="Kringle-like"/>
    <property type="match status" value="1"/>
</dbReference>
<feature type="compositionally biased region" description="Low complexity" evidence="7">
    <location>
        <begin position="57"/>
        <end position="66"/>
    </location>
</feature>
<feature type="transmembrane region" description="Helical" evidence="8">
    <location>
        <begin position="638"/>
        <end position="661"/>
    </location>
</feature>
<evidence type="ECO:0000256" key="4">
    <source>
        <dbReference type="ARBA" id="ARBA00022989"/>
    </source>
</evidence>
<dbReference type="Pfam" id="PF02687">
    <property type="entry name" value="FtsX"/>
    <property type="match status" value="1"/>
</dbReference>
<feature type="domain" description="ABC3 transporter permease C-terminal" evidence="9">
    <location>
        <begin position="589"/>
        <end position="659"/>
    </location>
</feature>
<feature type="compositionally biased region" description="Polar residues" evidence="7">
    <location>
        <begin position="38"/>
        <end position="52"/>
    </location>
</feature>
<feature type="transmembrane region" description="Helical" evidence="8">
    <location>
        <begin position="589"/>
        <end position="606"/>
    </location>
</feature>
<gene>
    <name evidence="10" type="ORF">RFI_15418</name>
</gene>
<comment type="caution">
    <text evidence="10">The sequence shown here is derived from an EMBL/GenBank/DDBJ whole genome shotgun (WGS) entry which is preliminary data.</text>
</comment>
<keyword evidence="6" id="KW-1015">Disulfide bond</keyword>
<keyword evidence="3 8" id="KW-0812">Transmembrane</keyword>
<evidence type="ECO:0000313" key="10">
    <source>
        <dbReference type="EMBL" id="ETO21785.1"/>
    </source>
</evidence>
<dbReference type="PANTHER" id="PTHR32522">
    <property type="match status" value="1"/>
</dbReference>
<keyword evidence="5 8" id="KW-0472">Membrane</keyword>
<evidence type="ECO:0000256" key="1">
    <source>
        <dbReference type="ARBA" id="ARBA00004651"/>
    </source>
</evidence>
<dbReference type="InterPro" id="IPR013806">
    <property type="entry name" value="Kringle-like"/>
</dbReference>
<evidence type="ECO:0000313" key="11">
    <source>
        <dbReference type="Proteomes" id="UP000023152"/>
    </source>
</evidence>
<evidence type="ECO:0000256" key="7">
    <source>
        <dbReference type="SAM" id="MobiDB-lite"/>
    </source>
</evidence>
<evidence type="ECO:0000259" key="9">
    <source>
        <dbReference type="Pfam" id="PF02687"/>
    </source>
</evidence>
<feature type="transmembrane region" description="Helical" evidence="8">
    <location>
        <begin position="564"/>
        <end position="582"/>
    </location>
</feature>
<comment type="subcellular location">
    <subcellularLocation>
        <location evidence="1">Cell membrane</location>
        <topology evidence="1">Multi-pass membrane protein</topology>
    </subcellularLocation>
</comment>
<dbReference type="GO" id="GO:0005886">
    <property type="term" value="C:plasma membrane"/>
    <property type="evidence" value="ECO:0007669"/>
    <property type="project" value="UniProtKB-SubCell"/>
</dbReference>